<evidence type="ECO:0008006" key="4">
    <source>
        <dbReference type="Google" id="ProtNLM"/>
    </source>
</evidence>
<dbReference type="CDD" id="cd00198">
    <property type="entry name" value="vWFA"/>
    <property type="match status" value="1"/>
</dbReference>
<protein>
    <recommendedName>
        <fullName evidence="4">VWFA domain-containing protein</fullName>
    </recommendedName>
</protein>
<feature type="compositionally biased region" description="Basic residues" evidence="1">
    <location>
        <begin position="100"/>
        <end position="110"/>
    </location>
</feature>
<organism evidence="2 3">
    <name type="scientific">Petrolisthes manimaculis</name>
    <dbReference type="NCBI Taxonomy" id="1843537"/>
    <lineage>
        <taxon>Eukaryota</taxon>
        <taxon>Metazoa</taxon>
        <taxon>Ecdysozoa</taxon>
        <taxon>Arthropoda</taxon>
        <taxon>Crustacea</taxon>
        <taxon>Multicrustacea</taxon>
        <taxon>Malacostraca</taxon>
        <taxon>Eumalacostraca</taxon>
        <taxon>Eucarida</taxon>
        <taxon>Decapoda</taxon>
        <taxon>Pleocyemata</taxon>
        <taxon>Anomura</taxon>
        <taxon>Galatheoidea</taxon>
        <taxon>Porcellanidae</taxon>
        <taxon>Petrolisthes</taxon>
    </lineage>
</organism>
<dbReference type="InterPro" id="IPR036465">
    <property type="entry name" value="vWFA_dom_sf"/>
</dbReference>
<feature type="compositionally biased region" description="Basic and acidic residues" evidence="1">
    <location>
        <begin position="35"/>
        <end position="57"/>
    </location>
</feature>
<evidence type="ECO:0000256" key="1">
    <source>
        <dbReference type="SAM" id="MobiDB-lite"/>
    </source>
</evidence>
<name>A0AAE1NK95_9EUCA</name>
<proteinExistence type="predicted"/>
<dbReference type="Proteomes" id="UP001292094">
    <property type="component" value="Unassembled WGS sequence"/>
</dbReference>
<sequence>MCHYLSEHRICAFDKLNCYHCQFCQPRKSRKDRRDLNHIKISLRNKDKMDEEKKEEDSSGVGPVVEKRSHDSSVTPMASGAEPVAGKESHNSSVSDPKASRAKPAGKRSRLSPSDLIRREYKEMKMKIGKMRGNFSDSDKDDIEQMEVDILLEHHRHRDRMVGGSRQIQQRVVPIPWSSRPKEHIDNMQRRWRPQENVKPDLDNENTDRAKEMKVDCGVEISVPLYTLKLRPQYTRDLWGMREFYPGRTSTRRTLKVNEFEHEPQHHSLLMMPSTLPEELQDMKQRQQQEKHSFNLVMIDTSESMRSIWNEILNGWNTYVAPLLKGRTAIYTFSTDVIFRREGTQLEQKDMDGGNTNLTGALQVMADEVYTCREKFINVFLVTDGGHNESRVDPIVVLELLEAPPCKVVDMFVLGAGNSFPVHYSITLRSRLHNGNSNLPSLFCALDVSNVQEQMASIGENISKGTRSIVLSQEGFSLPGTEAKTAFHLEEWIYFPSGPEALQNLTIINGLHSGQLKLDVLCPTPAILNNVFRQWNSILIQLHNSKKKLPDNAITFMESMFQYSMDALNKFTGTSITARLNRKSLATLRTTFETMMNKLRDVLTKNSYSNQMELAENILSTTVGGGKYESKVLTLKGHTDEDYRKDCQEFLKVLTDNHEAIDAQVVNPDDCCHILLTSTLSDLQDSAFPRLTEELNKYDFLKEFTISGVGVLIPMRDSITINPWSLSVQATLKQPFNVVSQKAMESSANIKPVEGKNKEIQLKADDESTRFNAVIPVFPPEVASVMKPIIRTRLFAMCTTFAILKNPYIIDFNVHFAALGVLWVRILHEYPTLPRPDHVKRKIQSIEATAKLYVNRPSYAKYWMILKQKTPQGLMTESTEVVDGKTIKCESLIKPMFILHLMCQQEDIKMETMVHIIRMMLLEYIGRCLSQYKLSENNAIPFTDFFSPELVGEEKRQQWKERYIDNLLINTDGNSKIHLQDFYTMEKAEKAAKKIAVLKMKKMNGSMTVNIRIDLDTERIAKLRNVTAAGDVSWSTLRTYVGELELPEETVQEVFSKESLIAYLVHALKYRNSRERLQNSLPSYQEALDMANSAVQYENKSLVSGDIMQQIKKNITKSWLQEYARVHNDVVQPMTKEQIVAEAQKRGIDVTLDTFDQVYRHYRPNTGLVGNACLSHACPFYLKPDRTYNQHASIERLHIESPFPHAFHKAAYLHRQDILPNALANLESGVYRPPRGPQAPLSHERVTELAPKMASLQIQYRTNLLDQMDEH</sequence>
<evidence type="ECO:0000313" key="2">
    <source>
        <dbReference type="EMBL" id="KAK4290966.1"/>
    </source>
</evidence>
<dbReference type="AlphaFoldDB" id="A0AAE1NK95"/>
<dbReference type="GO" id="GO:0032991">
    <property type="term" value="C:protein-containing complex"/>
    <property type="evidence" value="ECO:0007669"/>
    <property type="project" value="UniProtKB-ARBA"/>
</dbReference>
<dbReference type="SUPFAM" id="SSF53300">
    <property type="entry name" value="vWA-like"/>
    <property type="match status" value="1"/>
</dbReference>
<comment type="caution">
    <text evidence="2">The sequence shown here is derived from an EMBL/GenBank/DDBJ whole genome shotgun (WGS) entry which is preliminary data.</text>
</comment>
<dbReference type="Gene3D" id="3.40.50.410">
    <property type="entry name" value="von Willebrand factor, type A domain"/>
    <property type="match status" value="1"/>
</dbReference>
<feature type="region of interest" description="Disordered" evidence="1">
    <location>
        <begin position="35"/>
        <end position="118"/>
    </location>
</feature>
<evidence type="ECO:0000313" key="3">
    <source>
        <dbReference type="Proteomes" id="UP001292094"/>
    </source>
</evidence>
<gene>
    <name evidence="2" type="ORF">Pmani_036183</name>
</gene>
<keyword evidence="3" id="KW-1185">Reference proteome</keyword>
<accession>A0AAE1NK95</accession>
<dbReference type="EMBL" id="JAWZYT010005316">
    <property type="protein sequence ID" value="KAK4290966.1"/>
    <property type="molecule type" value="Genomic_DNA"/>
</dbReference>
<reference evidence="2" key="1">
    <citation type="submission" date="2023-11" db="EMBL/GenBank/DDBJ databases">
        <title>Genome assemblies of two species of porcelain crab, Petrolisthes cinctipes and Petrolisthes manimaculis (Anomura: Porcellanidae).</title>
        <authorList>
            <person name="Angst P."/>
        </authorList>
    </citation>
    <scope>NUCLEOTIDE SEQUENCE</scope>
    <source>
        <strain evidence="2">PB745_02</strain>
        <tissue evidence="2">Gill</tissue>
    </source>
</reference>